<sequence>MLSESSRRSRRVAELPVRVMVVAGGCNRFTGYSVGFSDGVWPAGDGVLSGEVLVVQVSANELEALVLVYASRIKNPTNLYSSFDLKDRLARLEAAIASKEDSGKEELVKKVAELESQLDVAKKEQDSEREKALKEVKKLAVENAKLQYRITHLVQALKEADSKLEAMMLGLFVLYVGTLNIAISLVAEQVGPIASRDEHSEVL</sequence>
<evidence type="ECO:0000313" key="3">
    <source>
        <dbReference type="Proteomes" id="UP001187471"/>
    </source>
</evidence>
<evidence type="ECO:0000313" key="2">
    <source>
        <dbReference type="EMBL" id="KAK2985803.1"/>
    </source>
</evidence>
<organism evidence="2 3">
    <name type="scientific">Escallonia rubra</name>
    <dbReference type="NCBI Taxonomy" id="112253"/>
    <lineage>
        <taxon>Eukaryota</taxon>
        <taxon>Viridiplantae</taxon>
        <taxon>Streptophyta</taxon>
        <taxon>Embryophyta</taxon>
        <taxon>Tracheophyta</taxon>
        <taxon>Spermatophyta</taxon>
        <taxon>Magnoliopsida</taxon>
        <taxon>eudicotyledons</taxon>
        <taxon>Gunneridae</taxon>
        <taxon>Pentapetalae</taxon>
        <taxon>asterids</taxon>
        <taxon>campanulids</taxon>
        <taxon>Escalloniales</taxon>
        <taxon>Escalloniaceae</taxon>
        <taxon>Escallonia</taxon>
    </lineage>
</organism>
<accession>A0AA88RAP5</accession>
<dbReference type="PANTHER" id="PTHR38377:SF1">
    <property type="entry name" value="THREONINE-TRNA LIGASE 2"/>
    <property type="match status" value="1"/>
</dbReference>
<name>A0AA88RAP5_9ASTE</name>
<dbReference type="PANTHER" id="PTHR38377">
    <property type="entry name" value="THREONINE-TRNA LIGASE 2"/>
    <property type="match status" value="1"/>
</dbReference>
<gene>
    <name evidence="2" type="ORF">RJ640_019299</name>
</gene>
<dbReference type="EMBL" id="JAVXUO010001119">
    <property type="protein sequence ID" value="KAK2985803.1"/>
    <property type="molecule type" value="Genomic_DNA"/>
</dbReference>
<feature type="coiled-coil region" evidence="1">
    <location>
        <begin position="104"/>
        <end position="149"/>
    </location>
</feature>
<proteinExistence type="predicted"/>
<protein>
    <submittedName>
        <fullName evidence="2">Uncharacterized protein</fullName>
    </submittedName>
</protein>
<dbReference type="AlphaFoldDB" id="A0AA88RAP5"/>
<evidence type="ECO:0000256" key="1">
    <source>
        <dbReference type="SAM" id="Coils"/>
    </source>
</evidence>
<keyword evidence="3" id="KW-1185">Reference proteome</keyword>
<keyword evidence="1" id="KW-0175">Coiled coil</keyword>
<dbReference type="Proteomes" id="UP001187471">
    <property type="component" value="Unassembled WGS sequence"/>
</dbReference>
<comment type="caution">
    <text evidence="2">The sequence shown here is derived from an EMBL/GenBank/DDBJ whole genome shotgun (WGS) entry which is preliminary data.</text>
</comment>
<reference evidence="2" key="1">
    <citation type="submission" date="2022-12" db="EMBL/GenBank/DDBJ databases">
        <title>Draft genome assemblies for two species of Escallonia (Escalloniales).</title>
        <authorList>
            <person name="Chanderbali A."/>
            <person name="Dervinis C."/>
            <person name="Anghel I."/>
            <person name="Soltis D."/>
            <person name="Soltis P."/>
            <person name="Zapata F."/>
        </authorList>
    </citation>
    <scope>NUCLEOTIDE SEQUENCE</scope>
    <source>
        <strain evidence="2">UCBG92.1500</strain>
        <tissue evidence="2">Leaf</tissue>
    </source>
</reference>